<comment type="caution">
    <text evidence="1">The sequence shown here is derived from an EMBL/GenBank/DDBJ whole genome shotgun (WGS) entry which is preliminary data.</text>
</comment>
<organism evidence="1 2">
    <name type="scientific">Prorocentrum cordatum</name>
    <dbReference type="NCBI Taxonomy" id="2364126"/>
    <lineage>
        <taxon>Eukaryota</taxon>
        <taxon>Sar</taxon>
        <taxon>Alveolata</taxon>
        <taxon>Dinophyceae</taxon>
        <taxon>Prorocentrales</taxon>
        <taxon>Prorocentraceae</taxon>
        <taxon>Prorocentrum</taxon>
    </lineage>
</organism>
<keyword evidence="2" id="KW-1185">Reference proteome</keyword>
<evidence type="ECO:0000313" key="1">
    <source>
        <dbReference type="EMBL" id="CAK0912082.1"/>
    </source>
</evidence>
<dbReference type="EMBL" id="CAUYUJ010022700">
    <property type="protein sequence ID" value="CAK0912082.1"/>
    <property type="molecule type" value="Genomic_DNA"/>
</dbReference>
<dbReference type="Proteomes" id="UP001189429">
    <property type="component" value="Unassembled WGS sequence"/>
</dbReference>
<accession>A0ABN9YJP6</accession>
<sequence length="226" mass="25351">SWDLARSRSEGMLQKKTVIDSPMKERTETGFDFVVEVLVQAMPKKRPEDFRAFRRPYHPARETGIVDIPEGLRRKMVWRVMHEYPIADIYDLARCPPKRWSQISRDLGGVSHADVMAHALRYMKTQAPTKRASFWCGAGAQLRPSDHAGACQFAGGPQRSPSGVTECRWGGKTLRASTVLQLLPFLPQVAVLIEVPALTLERHVTPDSTEGSVSLYVVRNGTTNDH</sequence>
<evidence type="ECO:0008006" key="3">
    <source>
        <dbReference type="Google" id="ProtNLM"/>
    </source>
</evidence>
<dbReference type="EMBL" id="CAUYUJ010022700">
    <property type="protein sequence ID" value="CAK0912079.1"/>
    <property type="molecule type" value="Genomic_DNA"/>
</dbReference>
<gene>
    <name evidence="1" type="ORF">PCOR1329_LOCUS85741</name>
</gene>
<feature type="non-terminal residue" evidence="1">
    <location>
        <position position="1"/>
    </location>
</feature>
<reference evidence="1" key="1">
    <citation type="submission" date="2023-10" db="EMBL/GenBank/DDBJ databases">
        <authorList>
            <person name="Chen Y."/>
            <person name="Shah S."/>
            <person name="Dougan E. K."/>
            <person name="Thang M."/>
            <person name="Chan C."/>
        </authorList>
    </citation>
    <scope>NUCLEOTIDE SEQUENCE [LARGE SCALE GENOMIC DNA]</scope>
</reference>
<protein>
    <recommendedName>
        <fullName evidence="3">Poly(ADP-ribose) glycohydrolase</fullName>
    </recommendedName>
</protein>
<name>A0ABN9YJP6_9DINO</name>
<proteinExistence type="predicted"/>
<evidence type="ECO:0000313" key="2">
    <source>
        <dbReference type="Proteomes" id="UP001189429"/>
    </source>
</evidence>